<gene>
    <name evidence="12" type="primary">COQ9</name>
    <name evidence="12" type="ORF">FE257_008802</name>
</gene>
<evidence type="ECO:0000256" key="9">
    <source>
        <dbReference type="SAM" id="MobiDB-lite"/>
    </source>
</evidence>
<reference evidence="12" key="2">
    <citation type="submission" date="2020-02" db="EMBL/GenBank/DDBJ databases">
        <authorList>
            <person name="Gilchrist C.L.M."/>
            <person name="Chooi Y.-H."/>
        </authorList>
    </citation>
    <scope>NUCLEOTIDE SEQUENCE</scope>
    <source>
        <strain evidence="12">MST-FP2251</strain>
    </source>
</reference>
<reference evidence="12" key="1">
    <citation type="journal article" date="2019" name="Beilstein J. Org. Chem.">
        <title>Nanangenines: drimane sesquiterpenoids as the dominant metabolite cohort of a novel Australian fungus, Aspergillus nanangensis.</title>
        <authorList>
            <person name="Lacey H.J."/>
            <person name="Gilchrist C.L.M."/>
            <person name="Crombie A."/>
            <person name="Kalaitzis J.A."/>
            <person name="Vuong D."/>
            <person name="Rutledge P.J."/>
            <person name="Turner P."/>
            <person name="Pitt J.I."/>
            <person name="Lacey E."/>
            <person name="Chooi Y.H."/>
            <person name="Piggott A.M."/>
        </authorList>
    </citation>
    <scope>NUCLEOTIDE SEQUENCE</scope>
    <source>
        <strain evidence="12">MST-FP2251</strain>
    </source>
</reference>
<accession>A0AAD4CKT8</accession>
<dbReference type="GO" id="GO:0008289">
    <property type="term" value="F:lipid binding"/>
    <property type="evidence" value="ECO:0007669"/>
    <property type="project" value="UniProtKB-UniRule"/>
</dbReference>
<feature type="region of interest" description="Disordered" evidence="9">
    <location>
        <begin position="53"/>
        <end position="92"/>
    </location>
</feature>
<sequence>MAHSPLCVRYTTTTIASARRPLFSLTLSHSSTTPCISSIQPRRLLHNHCARTTTSATATRKSFRSKTTSSPSLLRRPYHSTHHPDPPPHEYTNSQTTILSAALRHVPHHGFTRDALTLGARDAGFLDVSVQLFPRAEFDLILFWLASRRGLLRARVENGFFEPDRQLSVEGKIKALIMERLRMNSEIKHQWQDALALMSLAGNIPLSLSELHALSSDVLYLAGDSSVDATWYTKRMSVAAIYAAADVFMTRDASDLAATEAFVHRRVEDSKAIGDKLGGIKECLGFMGSTAVGLGRSWGLKI</sequence>
<dbReference type="EMBL" id="VCAU01000048">
    <property type="protein sequence ID" value="KAF9888369.1"/>
    <property type="molecule type" value="Genomic_DNA"/>
</dbReference>
<keyword evidence="5" id="KW-0809">Transit peptide</keyword>
<dbReference type="GO" id="GO:0005743">
    <property type="term" value="C:mitochondrial inner membrane"/>
    <property type="evidence" value="ECO:0007669"/>
    <property type="project" value="TreeGrafter"/>
</dbReference>
<evidence type="ECO:0000256" key="7">
    <source>
        <dbReference type="ARBA" id="ARBA00023128"/>
    </source>
</evidence>
<keyword evidence="4 8" id="KW-0831">Ubiquinone biosynthesis</keyword>
<protein>
    <recommendedName>
        <fullName evidence="8">Ubiquinone biosynthesis protein</fullName>
    </recommendedName>
</protein>
<evidence type="ECO:0000313" key="13">
    <source>
        <dbReference type="Proteomes" id="UP001194746"/>
    </source>
</evidence>
<comment type="similarity">
    <text evidence="3 8">Belongs to the COQ9 family.</text>
</comment>
<dbReference type="GO" id="GO:0006744">
    <property type="term" value="P:ubiquinone biosynthetic process"/>
    <property type="evidence" value="ECO:0007669"/>
    <property type="project" value="UniProtKB-UniRule"/>
</dbReference>
<keyword evidence="12" id="KW-0830">Ubiquinone</keyword>
<evidence type="ECO:0000256" key="4">
    <source>
        <dbReference type="ARBA" id="ARBA00022688"/>
    </source>
</evidence>
<name>A0AAD4CKT8_ASPNN</name>
<dbReference type="NCBIfam" id="TIGR02396">
    <property type="entry name" value="diverge_rpsU"/>
    <property type="match status" value="1"/>
</dbReference>
<dbReference type="AlphaFoldDB" id="A0AAD4CKT8"/>
<keyword evidence="13" id="KW-1185">Reference proteome</keyword>
<evidence type="ECO:0000256" key="3">
    <source>
        <dbReference type="ARBA" id="ARBA00010766"/>
    </source>
</evidence>
<organism evidence="12 13">
    <name type="scientific">Aspergillus nanangensis</name>
    <dbReference type="NCBI Taxonomy" id="2582783"/>
    <lineage>
        <taxon>Eukaryota</taxon>
        <taxon>Fungi</taxon>
        <taxon>Dikarya</taxon>
        <taxon>Ascomycota</taxon>
        <taxon>Pezizomycotina</taxon>
        <taxon>Eurotiomycetes</taxon>
        <taxon>Eurotiomycetidae</taxon>
        <taxon>Eurotiales</taxon>
        <taxon>Aspergillaceae</taxon>
        <taxon>Aspergillus</taxon>
        <taxon>Aspergillus subgen. Circumdati</taxon>
    </lineage>
</organism>
<dbReference type="Pfam" id="PF21392">
    <property type="entry name" value="COQ9_N"/>
    <property type="match status" value="1"/>
</dbReference>
<dbReference type="Proteomes" id="UP001194746">
    <property type="component" value="Unassembled WGS sequence"/>
</dbReference>
<proteinExistence type="inferred from homology"/>
<dbReference type="PANTHER" id="PTHR21427">
    <property type="entry name" value="UBIQUINONE BIOSYNTHESIS PROTEIN COQ9, MITOCHONDRIAL"/>
    <property type="match status" value="1"/>
</dbReference>
<evidence type="ECO:0000256" key="1">
    <source>
        <dbReference type="ARBA" id="ARBA00004173"/>
    </source>
</evidence>
<keyword evidence="7 8" id="KW-0496">Mitochondrion</keyword>
<evidence type="ECO:0000259" key="11">
    <source>
        <dbReference type="Pfam" id="PF21392"/>
    </source>
</evidence>
<evidence type="ECO:0000256" key="5">
    <source>
        <dbReference type="ARBA" id="ARBA00022946"/>
    </source>
</evidence>
<dbReference type="PANTHER" id="PTHR21427:SF19">
    <property type="entry name" value="UBIQUINONE BIOSYNTHESIS PROTEIN COQ9, MITOCHONDRIAL"/>
    <property type="match status" value="1"/>
</dbReference>
<comment type="caution">
    <text evidence="12">The sequence shown here is derived from an EMBL/GenBank/DDBJ whole genome shotgun (WGS) entry which is preliminary data.</text>
</comment>
<comment type="pathway">
    <text evidence="2 8">Cofactor biosynthesis; ubiquinone biosynthesis.</text>
</comment>
<feature type="compositionally biased region" description="Low complexity" evidence="9">
    <location>
        <begin position="53"/>
        <end position="70"/>
    </location>
</feature>
<evidence type="ECO:0000259" key="10">
    <source>
        <dbReference type="Pfam" id="PF08511"/>
    </source>
</evidence>
<dbReference type="InterPro" id="IPR012762">
    <property type="entry name" value="Ubiq_biosynth_COQ9"/>
</dbReference>
<dbReference type="InterPro" id="IPR048674">
    <property type="entry name" value="COQ9_HTH"/>
</dbReference>
<feature type="domain" description="Ubiquinone biosynthesis protein COQ9 HTH" evidence="11">
    <location>
        <begin position="95"/>
        <end position="120"/>
    </location>
</feature>
<dbReference type="Gene3D" id="1.10.357.10">
    <property type="entry name" value="Tetracycline Repressor, domain 2"/>
    <property type="match status" value="1"/>
</dbReference>
<keyword evidence="6 8" id="KW-0446">Lipid-binding</keyword>
<evidence type="ECO:0000256" key="8">
    <source>
        <dbReference type="RuleBase" id="RU366063"/>
    </source>
</evidence>
<feature type="domain" description="COQ9 C-terminal" evidence="10">
    <location>
        <begin position="205"/>
        <end position="273"/>
    </location>
</feature>
<dbReference type="FunFam" id="1.10.357.10:FF:000004">
    <property type="entry name" value="Ubiquinone biosynthesis protein COQ9, mitochondrial"/>
    <property type="match status" value="1"/>
</dbReference>
<evidence type="ECO:0000256" key="6">
    <source>
        <dbReference type="ARBA" id="ARBA00023121"/>
    </source>
</evidence>
<comment type="subcellular location">
    <subcellularLocation>
        <location evidence="1 8">Mitochondrion</location>
    </subcellularLocation>
</comment>
<evidence type="ECO:0000256" key="2">
    <source>
        <dbReference type="ARBA" id="ARBA00004749"/>
    </source>
</evidence>
<dbReference type="Pfam" id="PF08511">
    <property type="entry name" value="COQ9"/>
    <property type="match status" value="1"/>
</dbReference>
<dbReference type="InterPro" id="IPR013718">
    <property type="entry name" value="COQ9_C"/>
</dbReference>
<evidence type="ECO:0000313" key="12">
    <source>
        <dbReference type="EMBL" id="KAF9888369.1"/>
    </source>
</evidence>
<comment type="function">
    <text evidence="8">Membrane-associated protein that warps the membrane surface to access and bind aromatic isoprenes with high specificity, including ubiquinone (CoQ) isoprene intermediates and presents them directly to Coq7, therefore facilitating the Coq7-mediated hydroxylase step. Participates in the biosynthesis of coenzyme Q, also named ubiquinone, an essential lipid-soluble electron transporter for aerobic cellular respiration.</text>
</comment>